<protein>
    <submittedName>
        <fullName evidence="2">Uncharacterized protein</fullName>
    </submittedName>
</protein>
<accession>A0A9X0BN33</accession>
<dbReference type="OrthoDB" id="2537141at2759"/>
<reference evidence="2" key="1">
    <citation type="submission" date="2022-12" db="EMBL/GenBank/DDBJ databases">
        <authorList>
            <person name="Petersen C."/>
        </authorList>
    </citation>
    <scope>NUCLEOTIDE SEQUENCE</scope>
    <source>
        <strain evidence="2">IBT 17660</strain>
    </source>
</reference>
<feature type="compositionally biased region" description="Basic and acidic residues" evidence="1">
    <location>
        <begin position="57"/>
        <end position="68"/>
    </location>
</feature>
<dbReference type="EMBL" id="JAPWDO010000004">
    <property type="protein sequence ID" value="KAJ5472927.1"/>
    <property type="molecule type" value="Genomic_DNA"/>
</dbReference>
<feature type="region of interest" description="Disordered" evidence="1">
    <location>
        <begin position="50"/>
        <end position="133"/>
    </location>
</feature>
<feature type="region of interest" description="Disordered" evidence="1">
    <location>
        <begin position="606"/>
        <end position="628"/>
    </location>
</feature>
<dbReference type="Proteomes" id="UP001147760">
    <property type="component" value="Unassembled WGS sequence"/>
</dbReference>
<gene>
    <name evidence="2" type="ORF">N7530_006928</name>
</gene>
<proteinExistence type="predicted"/>
<organism evidence="2 3">
    <name type="scientific">Penicillium desertorum</name>
    <dbReference type="NCBI Taxonomy" id="1303715"/>
    <lineage>
        <taxon>Eukaryota</taxon>
        <taxon>Fungi</taxon>
        <taxon>Dikarya</taxon>
        <taxon>Ascomycota</taxon>
        <taxon>Pezizomycotina</taxon>
        <taxon>Eurotiomycetes</taxon>
        <taxon>Eurotiomycetidae</taxon>
        <taxon>Eurotiales</taxon>
        <taxon>Aspergillaceae</taxon>
        <taxon>Penicillium</taxon>
    </lineage>
</organism>
<feature type="compositionally biased region" description="Basic residues" evidence="1">
    <location>
        <begin position="118"/>
        <end position="130"/>
    </location>
</feature>
<feature type="compositionally biased region" description="Polar residues" evidence="1">
    <location>
        <begin position="244"/>
        <end position="253"/>
    </location>
</feature>
<feature type="region of interest" description="Disordered" evidence="1">
    <location>
        <begin position="406"/>
        <end position="425"/>
    </location>
</feature>
<evidence type="ECO:0000313" key="3">
    <source>
        <dbReference type="Proteomes" id="UP001147760"/>
    </source>
</evidence>
<dbReference type="AlphaFoldDB" id="A0A9X0BN33"/>
<feature type="compositionally biased region" description="Polar residues" evidence="1">
    <location>
        <begin position="159"/>
        <end position="174"/>
    </location>
</feature>
<evidence type="ECO:0000313" key="2">
    <source>
        <dbReference type="EMBL" id="KAJ5472927.1"/>
    </source>
</evidence>
<feature type="compositionally biased region" description="Basic and acidic residues" evidence="1">
    <location>
        <begin position="87"/>
        <end position="104"/>
    </location>
</feature>
<feature type="region of interest" description="Disordered" evidence="1">
    <location>
        <begin position="159"/>
        <end position="185"/>
    </location>
</feature>
<sequence length="674" mass="74949">MENNNPIYQWLSTVEDQGQTENEEQVKDTALATDIPRIRIPLEISDDLRANGHSASRKRDSRYLKETKASSTHETIPGSEGHKRSRNCYELRPRYKTHEDHYEYKGPSSAVETQSQSRKGRAKNPRGRRHTMNDDFRAINVKGNRLTLRSNTNLGIFNKGRSSSVANQRGNTPTGLAKPASATRSQKYVAESDLAFSEMNFLSRRSNLSPYPISTIRETLDGQHVREYHPQEVQFDDPAHDSKLGTSHSNNKSVGEKRKPDASVMPLFAFEDAPVSEISPVSGHSRSASPMPHNKRRKISKQSSSIPYTWTETEVDNTEQSDALEQHLLNLLHVGVYPQALCSEIKNTVLTGRYWSLAELWDLLEERKALWSSEAERQNRASPEANMGQLAAVASPQEVREVIAPDHSDIPSTGGVQNEMSKQSADSKVACETACSVNSPPKQPSALEQQQDGPHEASHKTGCLSLQASRTSHSPDRIIDTLNEDHGEPFHQESTEDAVLFPASVPDVEQPHMSDIEFYELGRDDDDDVFYRTLDAAYCAIVRPEVAAEVASDLQQLLESPELNGNDLPNTPESTIIREPGIPTGQIEGAEPEHLVTVSQDIIQDRYDGRPSEPSCQQKLSTSHSNDPCVDLNNDLSWVATGYGQTQPRASTGIDAGQTQPPGLSGFWRQNRLY</sequence>
<feature type="compositionally biased region" description="Polar residues" evidence="1">
    <location>
        <begin position="614"/>
        <end position="626"/>
    </location>
</feature>
<comment type="caution">
    <text evidence="2">The sequence shown here is derived from an EMBL/GenBank/DDBJ whole genome shotgun (WGS) entry which is preliminary data.</text>
</comment>
<name>A0A9X0BN33_9EURO</name>
<feature type="compositionally biased region" description="Polar residues" evidence="1">
    <location>
        <begin position="435"/>
        <end position="452"/>
    </location>
</feature>
<feature type="region of interest" description="Disordered" evidence="1">
    <location>
        <begin position="279"/>
        <end position="304"/>
    </location>
</feature>
<evidence type="ECO:0000256" key="1">
    <source>
        <dbReference type="SAM" id="MobiDB-lite"/>
    </source>
</evidence>
<keyword evidence="3" id="KW-1185">Reference proteome</keyword>
<reference evidence="2" key="2">
    <citation type="journal article" date="2023" name="IMA Fungus">
        <title>Comparative genomic study of the Penicillium genus elucidates a diverse pangenome and 15 lateral gene transfer events.</title>
        <authorList>
            <person name="Petersen C."/>
            <person name="Sorensen T."/>
            <person name="Nielsen M.R."/>
            <person name="Sondergaard T.E."/>
            <person name="Sorensen J.L."/>
            <person name="Fitzpatrick D.A."/>
            <person name="Frisvad J.C."/>
            <person name="Nielsen K.L."/>
        </authorList>
    </citation>
    <scope>NUCLEOTIDE SEQUENCE</scope>
    <source>
        <strain evidence="2">IBT 17660</strain>
    </source>
</reference>
<feature type="region of interest" description="Disordered" evidence="1">
    <location>
        <begin position="432"/>
        <end position="473"/>
    </location>
</feature>
<feature type="compositionally biased region" description="Polar residues" evidence="1">
    <location>
        <begin position="410"/>
        <end position="425"/>
    </location>
</feature>
<feature type="region of interest" description="Disordered" evidence="1">
    <location>
        <begin position="235"/>
        <end position="259"/>
    </location>
</feature>